<evidence type="ECO:0000256" key="2">
    <source>
        <dbReference type="ARBA" id="ARBA00022475"/>
    </source>
</evidence>
<evidence type="ECO:0000256" key="5">
    <source>
        <dbReference type="ARBA" id="ARBA00023136"/>
    </source>
</evidence>
<dbReference type="PANTHER" id="PTHR28259">
    <property type="entry name" value="FLUORIDE EXPORT PROTEIN 1-RELATED"/>
    <property type="match status" value="1"/>
</dbReference>
<keyword evidence="2" id="KW-1003">Cell membrane</keyword>
<reference evidence="9" key="1">
    <citation type="submission" date="2020-05" db="EMBL/GenBank/DDBJ databases">
        <authorList>
            <person name="Chiriac C."/>
            <person name="Salcher M."/>
            <person name="Ghai R."/>
            <person name="Kavagutti S V."/>
        </authorList>
    </citation>
    <scope>NUCLEOTIDE SEQUENCE</scope>
</reference>
<evidence type="ECO:0000256" key="1">
    <source>
        <dbReference type="ARBA" id="ARBA00004651"/>
    </source>
</evidence>
<feature type="transmembrane region" description="Helical" evidence="8">
    <location>
        <begin position="98"/>
        <end position="123"/>
    </location>
</feature>
<comment type="similarity">
    <text evidence="6">Belongs to the fluoride channel Fluc/FEX (TC 1.A.43) family.</text>
</comment>
<sequence>MRVDQRELAAVFAGGILGAVVRVRLGEAFPVHAASWPWATLAANLTGAFLLGLVTAHTRHHPRPWRHTRPLIGTGLCGALTTFSAMQLELLQMLDAGAIGRACGYLAALLVGGIGAIVLADLLERRGPLHR</sequence>
<evidence type="ECO:0000256" key="7">
    <source>
        <dbReference type="ARBA" id="ARBA00035585"/>
    </source>
</evidence>
<organism evidence="9">
    <name type="scientific">freshwater metagenome</name>
    <dbReference type="NCBI Taxonomy" id="449393"/>
    <lineage>
        <taxon>unclassified sequences</taxon>
        <taxon>metagenomes</taxon>
        <taxon>ecological metagenomes</taxon>
    </lineage>
</organism>
<dbReference type="GO" id="GO:1903425">
    <property type="term" value="F:fluoride transmembrane transporter activity"/>
    <property type="evidence" value="ECO:0007669"/>
    <property type="project" value="TreeGrafter"/>
</dbReference>
<name>A0A6J7DUL8_9ZZZZ</name>
<comment type="subcellular location">
    <subcellularLocation>
        <location evidence="1">Cell membrane</location>
        <topology evidence="1">Multi-pass membrane protein</topology>
    </subcellularLocation>
</comment>
<evidence type="ECO:0000256" key="8">
    <source>
        <dbReference type="SAM" id="Phobius"/>
    </source>
</evidence>
<evidence type="ECO:0000256" key="6">
    <source>
        <dbReference type="ARBA" id="ARBA00035120"/>
    </source>
</evidence>
<keyword evidence="5 8" id="KW-0472">Membrane</keyword>
<evidence type="ECO:0000256" key="3">
    <source>
        <dbReference type="ARBA" id="ARBA00022692"/>
    </source>
</evidence>
<dbReference type="GO" id="GO:0005886">
    <property type="term" value="C:plasma membrane"/>
    <property type="evidence" value="ECO:0007669"/>
    <property type="project" value="UniProtKB-SubCell"/>
</dbReference>
<evidence type="ECO:0000313" key="9">
    <source>
        <dbReference type="EMBL" id="CAB4874347.1"/>
    </source>
</evidence>
<keyword evidence="4 8" id="KW-1133">Transmembrane helix</keyword>
<feature type="transmembrane region" description="Helical" evidence="8">
    <location>
        <begin position="38"/>
        <end position="56"/>
    </location>
</feature>
<evidence type="ECO:0000256" key="4">
    <source>
        <dbReference type="ARBA" id="ARBA00022989"/>
    </source>
</evidence>
<comment type="catalytic activity">
    <reaction evidence="7">
        <text>fluoride(in) = fluoride(out)</text>
        <dbReference type="Rhea" id="RHEA:76159"/>
        <dbReference type="ChEBI" id="CHEBI:17051"/>
    </reaction>
    <physiologicalReaction direction="left-to-right" evidence="7">
        <dbReference type="Rhea" id="RHEA:76160"/>
    </physiologicalReaction>
</comment>
<dbReference type="Pfam" id="PF02537">
    <property type="entry name" value="CRCB"/>
    <property type="match status" value="1"/>
</dbReference>
<proteinExistence type="inferred from homology"/>
<dbReference type="EMBL" id="CAFBLQ010000090">
    <property type="protein sequence ID" value="CAB4874347.1"/>
    <property type="molecule type" value="Genomic_DNA"/>
</dbReference>
<keyword evidence="3 8" id="KW-0812">Transmembrane</keyword>
<protein>
    <submittedName>
        <fullName evidence="9">Unannotated protein</fullName>
    </submittedName>
</protein>
<dbReference type="HAMAP" id="MF_00454">
    <property type="entry name" value="FluC"/>
    <property type="match status" value="1"/>
</dbReference>
<gene>
    <name evidence="9" type="ORF">UFOPK3423_00917</name>
</gene>
<dbReference type="InterPro" id="IPR003691">
    <property type="entry name" value="FluC"/>
</dbReference>
<dbReference type="PANTHER" id="PTHR28259:SF1">
    <property type="entry name" value="FLUORIDE EXPORT PROTEIN 1-RELATED"/>
    <property type="match status" value="1"/>
</dbReference>
<dbReference type="AlphaFoldDB" id="A0A6J7DUL8"/>
<accession>A0A6J7DUL8</accession>
<feature type="transmembrane region" description="Helical" evidence="8">
    <location>
        <begin position="68"/>
        <end position="86"/>
    </location>
</feature>